<dbReference type="InterPro" id="IPR036179">
    <property type="entry name" value="Ig-like_dom_sf"/>
</dbReference>
<evidence type="ECO:0000313" key="3">
    <source>
        <dbReference type="EMBL" id="RWS18756.1"/>
    </source>
</evidence>
<name>A0A443RTS3_9ACAR</name>
<dbReference type="InterPro" id="IPR013098">
    <property type="entry name" value="Ig_I-set"/>
</dbReference>
<evidence type="ECO:0000259" key="2">
    <source>
        <dbReference type="PROSITE" id="PS50835"/>
    </source>
</evidence>
<keyword evidence="1" id="KW-0393">Immunoglobulin domain</keyword>
<dbReference type="FunFam" id="2.60.40.10:FF:000107">
    <property type="entry name" value="Myosin, light chain kinase a"/>
    <property type="match status" value="1"/>
</dbReference>
<dbReference type="EMBL" id="NCKV01034863">
    <property type="protein sequence ID" value="RWS18756.1"/>
    <property type="molecule type" value="Genomic_DNA"/>
</dbReference>
<dbReference type="AlphaFoldDB" id="A0A443RTS3"/>
<comment type="caution">
    <text evidence="3">The sequence shown here is derived from an EMBL/GenBank/DDBJ whole genome shotgun (WGS) entry which is preliminary data.</text>
</comment>
<dbReference type="GO" id="GO:0007411">
    <property type="term" value="P:axon guidance"/>
    <property type="evidence" value="ECO:0007669"/>
    <property type="project" value="TreeGrafter"/>
</dbReference>
<feature type="non-terminal residue" evidence="3">
    <location>
        <position position="173"/>
    </location>
</feature>
<dbReference type="SUPFAM" id="SSF48726">
    <property type="entry name" value="Immunoglobulin"/>
    <property type="match status" value="2"/>
</dbReference>
<dbReference type="InterPro" id="IPR007110">
    <property type="entry name" value="Ig-like_dom"/>
</dbReference>
<dbReference type="Gene3D" id="2.60.40.10">
    <property type="entry name" value="Immunoglobulins"/>
    <property type="match status" value="2"/>
</dbReference>
<keyword evidence="4" id="KW-1185">Reference proteome</keyword>
<protein>
    <submittedName>
        <fullName evidence="3">Down syndrome cell adhesion molecule-like protein Dscam2</fullName>
    </submittedName>
</protein>
<dbReference type="PANTHER" id="PTHR10075:SF101">
    <property type="entry name" value="ZWEI IG DOMAIN PROTEIN ZIG-3"/>
    <property type="match status" value="1"/>
</dbReference>
<dbReference type="InterPro" id="IPR003599">
    <property type="entry name" value="Ig_sub"/>
</dbReference>
<dbReference type="OrthoDB" id="6513301at2759"/>
<proteinExistence type="predicted"/>
<accession>A0A443RTS3</accession>
<sequence>MLSQTLEEGFRFKSICALIQGSEPLQFEWFKNRNAVLNEKGKFSIETTSQLSTITVENVSSKDAGNYTCVVTNDAGKDSFALNLIVKVPLKWRYEPRNITATLGTDVVLECDAIGYPQPNIKWFKNEPFKELITEQSVLKIDKITLSNNTTYECIAENGADNSLRKEIRVNVV</sequence>
<dbReference type="InterPro" id="IPR003598">
    <property type="entry name" value="Ig_sub2"/>
</dbReference>
<dbReference type="STRING" id="299467.A0A443RTS3"/>
<dbReference type="GO" id="GO:0007156">
    <property type="term" value="P:homophilic cell adhesion via plasma membrane adhesion molecules"/>
    <property type="evidence" value="ECO:0007669"/>
    <property type="project" value="TreeGrafter"/>
</dbReference>
<dbReference type="PANTHER" id="PTHR10075">
    <property type="entry name" value="BASIGIN RELATED"/>
    <property type="match status" value="1"/>
</dbReference>
<evidence type="ECO:0000256" key="1">
    <source>
        <dbReference type="ARBA" id="ARBA00023319"/>
    </source>
</evidence>
<dbReference type="GO" id="GO:0030424">
    <property type="term" value="C:axon"/>
    <property type="evidence" value="ECO:0007669"/>
    <property type="project" value="TreeGrafter"/>
</dbReference>
<dbReference type="SMART" id="SM00408">
    <property type="entry name" value="IGc2"/>
    <property type="match status" value="2"/>
</dbReference>
<organism evidence="3 4">
    <name type="scientific">Leptotrombidium deliense</name>
    <dbReference type="NCBI Taxonomy" id="299467"/>
    <lineage>
        <taxon>Eukaryota</taxon>
        <taxon>Metazoa</taxon>
        <taxon>Ecdysozoa</taxon>
        <taxon>Arthropoda</taxon>
        <taxon>Chelicerata</taxon>
        <taxon>Arachnida</taxon>
        <taxon>Acari</taxon>
        <taxon>Acariformes</taxon>
        <taxon>Trombidiformes</taxon>
        <taxon>Prostigmata</taxon>
        <taxon>Anystina</taxon>
        <taxon>Parasitengona</taxon>
        <taxon>Trombiculoidea</taxon>
        <taxon>Trombiculidae</taxon>
        <taxon>Leptotrombidium</taxon>
    </lineage>
</organism>
<dbReference type="GO" id="GO:0070593">
    <property type="term" value="P:dendrite self-avoidance"/>
    <property type="evidence" value="ECO:0007669"/>
    <property type="project" value="TreeGrafter"/>
</dbReference>
<dbReference type="GO" id="GO:0098632">
    <property type="term" value="F:cell-cell adhesion mediator activity"/>
    <property type="evidence" value="ECO:0007669"/>
    <property type="project" value="TreeGrafter"/>
</dbReference>
<feature type="domain" description="Ig-like" evidence="2">
    <location>
        <begin position="1"/>
        <end position="83"/>
    </location>
</feature>
<dbReference type="GO" id="GO:0005886">
    <property type="term" value="C:plasma membrane"/>
    <property type="evidence" value="ECO:0007669"/>
    <property type="project" value="TreeGrafter"/>
</dbReference>
<evidence type="ECO:0000313" key="4">
    <source>
        <dbReference type="Proteomes" id="UP000288716"/>
    </source>
</evidence>
<dbReference type="PROSITE" id="PS50835">
    <property type="entry name" value="IG_LIKE"/>
    <property type="match status" value="2"/>
</dbReference>
<gene>
    <name evidence="3" type="ORF">B4U80_06176</name>
</gene>
<feature type="domain" description="Ig-like" evidence="2">
    <location>
        <begin position="89"/>
        <end position="171"/>
    </location>
</feature>
<dbReference type="SMART" id="SM00409">
    <property type="entry name" value="IG"/>
    <property type="match status" value="2"/>
</dbReference>
<reference evidence="3 4" key="1">
    <citation type="journal article" date="2018" name="Gigascience">
        <title>Genomes of trombidid mites reveal novel predicted allergens and laterally-transferred genes associated with secondary metabolism.</title>
        <authorList>
            <person name="Dong X."/>
            <person name="Chaisiri K."/>
            <person name="Xia D."/>
            <person name="Armstrong S.D."/>
            <person name="Fang Y."/>
            <person name="Donnelly M.J."/>
            <person name="Kadowaki T."/>
            <person name="McGarry J.W."/>
            <person name="Darby A.C."/>
            <person name="Makepeace B.L."/>
        </authorList>
    </citation>
    <scope>NUCLEOTIDE SEQUENCE [LARGE SCALE GENOMIC DNA]</scope>
    <source>
        <strain evidence="3">UoL-UT</strain>
    </source>
</reference>
<dbReference type="Pfam" id="PF13927">
    <property type="entry name" value="Ig_3"/>
    <property type="match status" value="1"/>
</dbReference>
<dbReference type="Proteomes" id="UP000288716">
    <property type="component" value="Unassembled WGS sequence"/>
</dbReference>
<dbReference type="Pfam" id="PF07679">
    <property type="entry name" value="I-set"/>
    <property type="match status" value="1"/>
</dbReference>
<dbReference type="VEuPathDB" id="VectorBase:LDEU013284"/>
<dbReference type="InterPro" id="IPR013783">
    <property type="entry name" value="Ig-like_fold"/>
</dbReference>